<evidence type="ECO:0000313" key="4">
    <source>
        <dbReference type="EMBL" id="KAK8061731.1"/>
    </source>
</evidence>
<comment type="caution">
    <text evidence="4">The sequence shown here is derived from an EMBL/GenBank/DDBJ whole genome shotgun (WGS) entry which is preliminary data.</text>
</comment>
<name>A0ABR1UUG9_9PEZI</name>
<keyword evidence="5" id="KW-1185">Reference proteome</keyword>
<gene>
    <name evidence="4" type="ORF">PG994_008097</name>
</gene>
<dbReference type="PANTHER" id="PTHR43775">
    <property type="entry name" value="FATTY ACID SYNTHASE"/>
    <property type="match status" value="1"/>
</dbReference>
<dbReference type="Gene3D" id="3.30.70.3290">
    <property type="match status" value="1"/>
</dbReference>
<dbReference type="InterPro" id="IPR016035">
    <property type="entry name" value="Acyl_Trfase/lysoPLipase"/>
</dbReference>
<accession>A0ABR1UUG9</accession>
<dbReference type="RefSeq" id="XP_066714993.1">
    <property type="nucleotide sequence ID" value="XM_066859506.1"/>
</dbReference>
<dbReference type="SUPFAM" id="SSF52151">
    <property type="entry name" value="FabD/lysophospholipase-like"/>
    <property type="match status" value="1"/>
</dbReference>
<evidence type="ECO:0000259" key="3">
    <source>
        <dbReference type="SMART" id="SM00827"/>
    </source>
</evidence>
<sequence length="233" mass="25255">MAVGLSETEAGSIVSQLELGKAVVVACINSPNNVTLAGDSANLDCLEKHLQSRGVCSQWLRVDVAYHSRHMEAIETKYYEAISDVVPREGIQGRAMFSAVTGKEIGAKELGSEYWVKNIFSEAVTSLLTSFSTREKIFMEIGPHHTMQTPLKQIFASYSETSGPSIEYVSLLSRGKDSAAAAYAAAGQLFSLGMGVNVARLNETTTGRRPQLIVDLPPYSWRHEADPNSPSAI</sequence>
<protein>
    <submittedName>
        <fullName evidence="4">Polyketide synthase</fullName>
    </submittedName>
</protein>
<keyword evidence="2" id="KW-0597">Phosphoprotein</keyword>
<evidence type="ECO:0000256" key="2">
    <source>
        <dbReference type="ARBA" id="ARBA00022553"/>
    </source>
</evidence>
<dbReference type="GeneID" id="92092569"/>
<dbReference type="SMART" id="SM00827">
    <property type="entry name" value="PKS_AT"/>
    <property type="match status" value="1"/>
</dbReference>
<keyword evidence="1" id="KW-0596">Phosphopantetheine</keyword>
<dbReference type="Proteomes" id="UP001480595">
    <property type="component" value="Unassembled WGS sequence"/>
</dbReference>
<dbReference type="EMBL" id="JAQQWL010000008">
    <property type="protein sequence ID" value="KAK8061731.1"/>
    <property type="molecule type" value="Genomic_DNA"/>
</dbReference>
<dbReference type="InterPro" id="IPR001227">
    <property type="entry name" value="Ac_transferase_dom_sf"/>
</dbReference>
<dbReference type="InterPro" id="IPR014043">
    <property type="entry name" value="Acyl_transferase_dom"/>
</dbReference>
<proteinExistence type="predicted"/>
<evidence type="ECO:0000313" key="5">
    <source>
        <dbReference type="Proteomes" id="UP001480595"/>
    </source>
</evidence>
<dbReference type="Gene3D" id="3.40.366.10">
    <property type="entry name" value="Malonyl-Coenzyme A Acyl Carrier Protein, domain 2"/>
    <property type="match status" value="1"/>
</dbReference>
<dbReference type="PANTHER" id="PTHR43775:SF29">
    <property type="entry name" value="ASPERFURANONE POLYKETIDE SYNTHASE AFOG-RELATED"/>
    <property type="match status" value="1"/>
</dbReference>
<evidence type="ECO:0000256" key="1">
    <source>
        <dbReference type="ARBA" id="ARBA00022450"/>
    </source>
</evidence>
<dbReference type="SUPFAM" id="SSF55048">
    <property type="entry name" value="Probable ACP-binding domain of malonyl-CoA ACP transacylase"/>
    <property type="match status" value="1"/>
</dbReference>
<reference evidence="4 5" key="1">
    <citation type="submission" date="2023-01" db="EMBL/GenBank/DDBJ databases">
        <title>Analysis of 21 Apiospora genomes using comparative genomics revels a genus with tremendous synthesis potential of carbohydrate active enzymes and secondary metabolites.</title>
        <authorList>
            <person name="Sorensen T."/>
        </authorList>
    </citation>
    <scope>NUCLEOTIDE SEQUENCE [LARGE SCALE GENOMIC DNA]</scope>
    <source>
        <strain evidence="4 5">CBS 135458</strain>
    </source>
</reference>
<dbReference type="InterPro" id="IPR050091">
    <property type="entry name" value="PKS_NRPS_Biosynth_Enz"/>
</dbReference>
<feature type="domain" description="Malonyl-CoA:ACP transacylase (MAT)" evidence="3">
    <location>
        <begin position="1"/>
        <end position="176"/>
    </location>
</feature>
<dbReference type="InterPro" id="IPR016036">
    <property type="entry name" value="Malonyl_transacylase_ACP-bd"/>
</dbReference>
<dbReference type="Pfam" id="PF00698">
    <property type="entry name" value="Acyl_transf_1"/>
    <property type="match status" value="1"/>
</dbReference>
<organism evidence="4 5">
    <name type="scientific">Apiospora phragmitis</name>
    <dbReference type="NCBI Taxonomy" id="2905665"/>
    <lineage>
        <taxon>Eukaryota</taxon>
        <taxon>Fungi</taxon>
        <taxon>Dikarya</taxon>
        <taxon>Ascomycota</taxon>
        <taxon>Pezizomycotina</taxon>
        <taxon>Sordariomycetes</taxon>
        <taxon>Xylariomycetidae</taxon>
        <taxon>Amphisphaeriales</taxon>
        <taxon>Apiosporaceae</taxon>
        <taxon>Apiospora</taxon>
    </lineage>
</organism>